<dbReference type="InterPro" id="IPR009057">
    <property type="entry name" value="Homeodomain-like_sf"/>
</dbReference>
<dbReference type="InterPro" id="IPR001647">
    <property type="entry name" value="HTH_TetR"/>
</dbReference>
<organism evidence="6 7">
    <name type="scientific">Leptospira tipperaryensis</name>
    <dbReference type="NCBI Taxonomy" id="2564040"/>
    <lineage>
        <taxon>Bacteria</taxon>
        <taxon>Pseudomonadati</taxon>
        <taxon>Spirochaetota</taxon>
        <taxon>Spirochaetia</taxon>
        <taxon>Leptospirales</taxon>
        <taxon>Leptospiraceae</taxon>
        <taxon>Leptospira</taxon>
    </lineage>
</organism>
<keyword evidence="7" id="KW-1185">Reference proteome</keyword>
<dbReference type="RefSeq" id="WP_069609575.1">
    <property type="nucleotide sequence ID" value="NZ_CP015218.1"/>
</dbReference>
<name>A0A1D7V3E0_9LEPT</name>
<dbReference type="GO" id="GO:0003677">
    <property type="term" value="F:DNA binding"/>
    <property type="evidence" value="ECO:0007669"/>
    <property type="project" value="UniProtKB-UniRule"/>
</dbReference>
<dbReference type="Gene3D" id="1.10.357.10">
    <property type="entry name" value="Tetracycline Repressor, domain 2"/>
    <property type="match status" value="1"/>
</dbReference>
<evidence type="ECO:0000313" key="7">
    <source>
        <dbReference type="Proteomes" id="UP000094197"/>
    </source>
</evidence>
<dbReference type="SUPFAM" id="SSF46689">
    <property type="entry name" value="Homeodomain-like"/>
    <property type="match status" value="1"/>
</dbReference>
<dbReference type="Pfam" id="PF16925">
    <property type="entry name" value="TetR_C_13"/>
    <property type="match status" value="1"/>
</dbReference>
<reference evidence="6 7" key="1">
    <citation type="submission" date="2016-04" db="EMBL/GenBank/DDBJ databases">
        <title>Complete genome seqeunce of Leptospira alstonii serovar Room22.</title>
        <authorList>
            <person name="Nally J.E."/>
            <person name="Bayles D.O."/>
            <person name="Hurley D."/>
            <person name="Fanning S."/>
            <person name="McMahon B.J."/>
            <person name="Arent Z."/>
        </authorList>
    </citation>
    <scope>NUCLEOTIDE SEQUENCE [LARGE SCALE GENOMIC DNA]</scope>
    <source>
        <strain evidence="6 7">GWTS #1</strain>
    </source>
</reference>
<feature type="DNA-binding region" description="H-T-H motif" evidence="4">
    <location>
        <begin position="29"/>
        <end position="48"/>
    </location>
</feature>
<evidence type="ECO:0000259" key="5">
    <source>
        <dbReference type="PROSITE" id="PS50977"/>
    </source>
</evidence>
<dbReference type="Proteomes" id="UP000094197">
    <property type="component" value="Chromosome 2"/>
</dbReference>
<feature type="domain" description="HTH tetR-type" evidence="5">
    <location>
        <begin position="6"/>
        <end position="66"/>
    </location>
</feature>
<keyword evidence="3" id="KW-0804">Transcription</keyword>
<dbReference type="AlphaFoldDB" id="A0A1D7V3E0"/>
<evidence type="ECO:0000313" key="6">
    <source>
        <dbReference type="EMBL" id="AOP36354.1"/>
    </source>
</evidence>
<evidence type="ECO:0000256" key="1">
    <source>
        <dbReference type="ARBA" id="ARBA00023015"/>
    </source>
</evidence>
<gene>
    <name evidence="6" type="ORF">A0128_20255</name>
</gene>
<dbReference type="OrthoDB" id="9812484at2"/>
<sequence>MSSREFGPKTRILETAVRLFQSQGYGNTGINQIIQESKTAKASFYDHFPSKDDLGRAYIEFYGEEQLVLLEKLKSRSTNPQEFIRAWTQILRRQTRNSAFAGCPMANTVAQIASTSHAISEEAKRVSLKTIEILASYLADWQKEGLVSKNADPKLLARRVFACYEGVLHTWKLTGKISALDDLPIIVDAVFQSVSSNKV</sequence>
<evidence type="ECO:0000256" key="3">
    <source>
        <dbReference type="ARBA" id="ARBA00023163"/>
    </source>
</evidence>
<keyword evidence="2 4" id="KW-0238">DNA-binding</keyword>
<keyword evidence="1" id="KW-0805">Transcription regulation</keyword>
<dbReference type="Pfam" id="PF00440">
    <property type="entry name" value="TetR_N"/>
    <property type="match status" value="1"/>
</dbReference>
<evidence type="ECO:0000256" key="2">
    <source>
        <dbReference type="ARBA" id="ARBA00023125"/>
    </source>
</evidence>
<dbReference type="PANTHER" id="PTHR47506:SF1">
    <property type="entry name" value="HTH-TYPE TRANSCRIPTIONAL REGULATOR YJDC"/>
    <property type="match status" value="1"/>
</dbReference>
<dbReference type="KEGG" id="laj:A0128_20255"/>
<evidence type="ECO:0000256" key="4">
    <source>
        <dbReference type="PROSITE-ProRule" id="PRU00335"/>
    </source>
</evidence>
<dbReference type="PRINTS" id="PR00455">
    <property type="entry name" value="HTHTETR"/>
</dbReference>
<dbReference type="PANTHER" id="PTHR47506">
    <property type="entry name" value="TRANSCRIPTIONAL REGULATORY PROTEIN"/>
    <property type="match status" value="1"/>
</dbReference>
<dbReference type="InterPro" id="IPR036271">
    <property type="entry name" value="Tet_transcr_reg_TetR-rel_C_sf"/>
</dbReference>
<protein>
    <submittedName>
        <fullName evidence="6">AcrR family transcriptional regulator</fullName>
    </submittedName>
</protein>
<accession>A0A1D7V3E0</accession>
<dbReference type="EMBL" id="CP015218">
    <property type="protein sequence ID" value="AOP36354.1"/>
    <property type="molecule type" value="Genomic_DNA"/>
</dbReference>
<proteinExistence type="predicted"/>
<dbReference type="PROSITE" id="PS50977">
    <property type="entry name" value="HTH_TETR_2"/>
    <property type="match status" value="1"/>
</dbReference>
<dbReference type="SUPFAM" id="SSF48498">
    <property type="entry name" value="Tetracyclin repressor-like, C-terminal domain"/>
    <property type="match status" value="1"/>
</dbReference>
<dbReference type="InterPro" id="IPR011075">
    <property type="entry name" value="TetR_C"/>
</dbReference>